<evidence type="ECO:0000256" key="7">
    <source>
        <dbReference type="SAM" id="MobiDB-lite"/>
    </source>
</evidence>
<evidence type="ECO:0000256" key="3">
    <source>
        <dbReference type="ARBA" id="ARBA00022692"/>
    </source>
</evidence>
<keyword evidence="4 8" id="KW-1133">Transmembrane helix</keyword>
<feature type="transmembrane region" description="Helical" evidence="8">
    <location>
        <begin position="66"/>
        <end position="84"/>
    </location>
</feature>
<feature type="region of interest" description="Disordered" evidence="7">
    <location>
        <begin position="414"/>
        <end position="438"/>
    </location>
</feature>
<evidence type="ECO:0000256" key="1">
    <source>
        <dbReference type="ARBA" id="ARBA00004141"/>
    </source>
</evidence>
<comment type="subcellular location">
    <subcellularLocation>
        <location evidence="1">Membrane</location>
        <topology evidence="1">Multi-pass membrane protein</topology>
    </subcellularLocation>
</comment>
<dbReference type="EMBL" id="FOGO01000001">
    <property type="protein sequence ID" value="SER32286.1"/>
    <property type="molecule type" value="Genomic_DNA"/>
</dbReference>
<dbReference type="Proteomes" id="UP000182841">
    <property type="component" value="Unassembled WGS sequence"/>
</dbReference>
<dbReference type="GO" id="GO:0015297">
    <property type="term" value="F:antiporter activity"/>
    <property type="evidence" value="ECO:0007669"/>
    <property type="project" value="InterPro"/>
</dbReference>
<feature type="transmembrane region" description="Helical" evidence="8">
    <location>
        <begin position="383"/>
        <end position="402"/>
    </location>
</feature>
<evidence type="ECO:0000256" key="5">
    <source>
        <dbReference type="ARBA" id="ARBA00023065"/>
    </source>
</evidence>
<gene>
    <name evidence="10" type="ORF">SAMN05421870_101193</name>
</gene>
<keyword evidence="6 8" id="KW-0472">Membrane</keyword>
<dbReference type="InterPro" id="IPR006153">
    <property type="entry name" value="Cation/H_exchanger_TM"/>
</dbReference>
<feature type="domain" description="Cation/H+ exchanger transmembrane" evidence="9">
    <location>
        <begin position="19"/>
        <end position="402"/>
    </location>
</feature>
<reference evidence="11" key="1">
    <citation type="submission" date="2016-10" db="EMBL/GenBank/DDBJ databases">
        <authorList>
            <person name="Varghese N."/>
            <person name="Submissions S."/>
        </authorList>
    </citation>
    <scope>NUCLEOTIDE SEQUENCE [LARGE SCALE GENOMIC DNA]</scope>
    <source>
        <strain evidence="11">CGMCC 4.6825</strain>
    </source>
</reference>
<feature type="transmembrane region" description="Helical" evidence="8">
    <location>
        <begin position="242"/>
        <end position="271"/>
    </location>
</feature>
<keyword evidence="5" id="KW-0406">Ion transport</keyword>
<dbReference type="Pfam" id="PF00999">
    <property type="entry name" value="Na_H_Exchanger"/>
    <property type="match status" value="1"/>
</dbReference>
<feature type="compositionally biased region" description="Basic and acidic residues" evidence="7">
    <location>
        <begin position="417"/>
        <end position="426"/>
    </location>
</feature>
<dbReference type="STRING" id="943816.AN217_11045"/>
<feature type="transmembrane region" description="Helical" evidence="8">
    <location>
        <begin position="197"/>
        <end position="218"/>
    </location>
</feature>
<evidence type="ECO:0000313" key="11">
    <source>
        <dbReference type="Proteomes" id="UP000182841"/>
    </source>
</evidence>
<accession>A0A1H9N8H6</accession>
<evidence type="ECO:0000256" key="8">
    <source>
        <dbReference type="SAM" id="Phobius"/>
    </source>
</evidence>
<dbReference type="InterPro" id="IPR038770">
    <property type="entry name" value="Na+/solute_symporter_sf"/>
</dbReference>
<evidence type="ECO:0000313" key="10">
    <source>
        <dbReference type="EMBL" id="SER32286.1"/>
    </source>
</evidence>
<evidence type="ECO:0000259" key="9">
    <source>
        <dbReference type="Pfam" id="PF00999"/>
    </source>
</evidence>
<keyword evidence="11" id="KW-1185">Reference proteome</keyword>
<keyword evidence="3 8" id="KW-0812">Transmembrane</keyword>
<dbReference type="PANTHER" id="PTHR32468">
    <property type="entry name" value="CATION/H + ANTIPORTER"/>
    <property type="match status" value="1"/>
</dbReference>
<evidence type="ECO:0000256" key="6">
    <source>
        <dbReference type="ARBA" id="ARBA00023136"/>
    </source>
</evidence>
<evidence type="ECO:0000256" key="2">
    <source>
        <dbReference type="ARBA" id="ARBA00022448"/>
    </source>
</evidence>
<feature type="transmembrane region" description="Helical" evidence="8">
    <location>
        <begin position="130"/>
        <end position="153"/>
    </location>
</feature>
<name>A0A1H9N8H6_9ACTN</name>
<dbReference type="OrthoDB" id="9793589at2"/>
<dbReference type="PANTHER" id="PTHR32468:SF0">
    <property type="entry name" value="K(+)_H(+) ANTIPORTER 1"/>
    <property type="match status" value="1"/>
</dbReference>
<dbReference type="GO" id="GO:0016020">
    <property type="term" value="C:membrane"/>
    <property type="evidence" value="ECO:0007669"/>
    <property type="project" value="UniProtKB-SubCell"/>
</dbReference>
<protein>
    <submittedName>
        <fullName evidence="10">Kef-type K+ transport system, membrane component KefB</fullName>
    </submittedName>
</protein>
<keyword evidence="2" id="KW-0813">Transport</keyword>
<dbReference type="Gene3D" id="1.20.1530.20">
    <property type="match status" value="1"/>
</dbReference>
<dbReference type="AlphaFoldDB" id="A0A1H9N8H6"/>
<organism evidence="10 11">
    <name type="scientific">Streptomyces qinglanensis</name>
    <dbReference type="NCBI Taxonomy" id="943816"/>
    <lineage>
        <taxon>Bacteria</taxon>
        <taxon>Bacillati</taxon>
        <taxon>Actinomycetota</taxon>
        <taxon>Actinomycetes</taxon>
        <taxon>Kitasatosporales</taxon>
        <taxon>Streptomycetaceae</taxon>
        <taxon>Streptomyces</taxon>
    </lineage>
</organism>
<dbReference type="InterPro" id="IPR050794">
    <property type="entry name" value="CPA2_transporter"/>
</dbReference>
<dbReference type="GO" id="GO:1902600">
    <property type="term" value="P:proton transmembrane transport"/>
    <property type="evidence" value="ECO:0007669"/>
    <property type="project" value="InterPro"/>
</dbReference>
<proteinExistence type="predicted"/>
<feature type="transmembrane region" description="Helical" evidence="8">
    <location>
        <begin position="292"/>
        <end position="310"/>
    </location>
</feature>
<feature type="transmembrane region" description="Helical" evidence="8">
    <location>
        <begin position="322"/>
        <end position="342"/>
    </location>
</feature>
<dbReference type="RefSeq" id="WP_074998174.1">
    <property type="nucleotide sequence ID" value="NZ_FOGO01000001.1"/>
</dbReference>
<evidence type="ECO:0000256" key="4">
    <source>
        <dbReference type="ARBA" id="ARBA00022989"/>
    </source>
</evidence>
<feature type="transmembrane region" description="Helical" evidence="8">
    <location>
        <begin position="165"/>
        <end position="185"/>
    </location>
</feature>
<feature type="transmembrane region" description="Helical" evidence="8">
    <location>
        <begin position="40"/>
        <end position="59"/>
    </location>
</feature>
<feature type="transmembrane region" description="Helical" evidence="8">
    <location>
        <begin position="96"/>
        <end position="118"/>
    </location>
</feature>
<sequence>MTPEQVQSFFAALAAVLVLGRLLGAAARRLGQPPVVGELLAGVLLGPTLFDGAAARLLFPADIRPLLAALADLGLVLFMFMVGYELDLTRLRGTGRLAVSVSLCSVLVPLLLGGLLALHLADRHATGGRAAFVLFLGAAMAVTAFPVLARILADSGLGRTRIGGIALACAALDDVLAWSLLAVVATVAGGGGQWRMLLAPGYLALMLLVVRPGLRWLFHRPGTARRAGWQGWVRDHVTADQLVVVLAGLLLSSLATAWLGAHFVFGAFLFGAVLPRDTSRHLRLQLTDRLEYLTRLLLLPAFFVVAGLQVDLSRTGVRDLGELGLILLTAVTGKFAGAYAGARLNRVPPVQSGLLAALLNTRGLTELVILTVGLQLGVLDRELYGLLVVMALLTTAMTGPLLRLLGRRRGGPTALGDFDHPAERPRGTRTFPAASRKG</sequence>